<comment type="caution">
    <text evidence="1">The sequence shown here is derived from an EMBL/GenBank/DDBJ whole genome shotgun (WGS) entry which is preliminary data.</text>
</comment>
<name>A0A133PVT0_9BACT</name>
<proteinExistence type="predicted"/>
<dbReference type="AlphaFoldDB" id="A0A133PVT0"/>
<protein>
    <submittedName>
        <fullName evidence="1">Uncharacterized protein</fullName>
    </submittedName>
</protein>
<reference evidence="2" key="1">
    <citation type="submission" date="2016-01" db="EMBL/GenBank/DDBJ databases">
        <authorList>
            <person name="Mitreva M."/>
            <person name="Pepin K.H."/>
            <person name="Mihindukulasuriya K.A."/>
            <person name="Fulton R."/>
            <person name="Fronick C."/>
            <person name="O'Laughlin M."/>
            <person name="Miner T."/>
            <person name="Herter B."/>
            <person name="Rosa B.A."/>
            <person name="Cordes M."/>
            <person name="Tomlinson C."/>
            <person name="Wollam A."/>
            <person name="Palsikar V.B."/>
            <person name="Mardis E.R."/>
            <person name="Wilson R.K."/>
        </authorList>
    </citation>
    <scope>NUCLEOTIDE SEQUENCE [LARGE SCALE GENOMIC DNA]</scope>
    <source>
        <strain evidence="2">MJR7716</strain>
    </source>
</reference>
<organism evidence="1 2">
    <name type="scientific">Prevotella corporis</name>
    <dbReference type="NCBI Taxonomy" id="28128"/>
    <lineage>
        <taxon>Bacteria</taxon>
        <taxon>Pseudomonadati</taxon>
        <taxon>Bacteroidota</taxon>
        <taxon>Bacteroidia</taxon>
        <taxon>Bacteroidales</taxon>
        <taxon>Prevotellaceae</taxon>
        <taxon>Prevotella</taxon>
    </lineage>
</organism>
<gene>
    <name evidence="1" type="ORF">HMPREF3226_02389</name>
</gene>
<dbReference type="PATRIC" id="fig|28128.5.peg.2459"/>
<accession>A0A133PVT0</accession>
<keyword evidence="2" id="KW-1185">Reference proteome</keyword>
<dbReference type="EMBL" id="LRQG01000221">
    <property type="protein sequence ID" value="KXA33516.1"/>
    <property type="molecule type" value="Genomic_DNA"/>
</dbReference>
<evidence type="ECO:0000313" key="1">
    <source>
        <dbReference type="EMBL" id="KXA33516.1"/>
    </source>
</evidence>
<evidence type="ECO:0000313" key="2">
    <source>
        <dbReference type="Proteomes" id="UP000070533"/>
    </source>
</evidence>
<dbReference type="Proteomes" id="UP000070533">
    <property type="component" value="Unassembled WGS sequence"/>
</dbReference>
<dbReference type="STRING" id="28128.HMPREF3226_02389"/>
<sequence>MCENLCQSQIFFITLGTKTNRRLFHTAQWYTTKILTARITNGFHPTKATPPMSSCHSYQDKFIHSNHINKL</sequence>